<evidence type="ECO:0000256" key="1">
    <source>
        <dbReference type="ARBA" id="ARBA00022468"/>
    </source>
</evidence>
<dbReference type="InterPro" id="IPR000198">
    <property type="entry name" value="RhoGAP_dom"/>
</dbReference>
<evidence type="ECO:0000313" key="6">
    <source>
        <dbReference type="Proteomes" id="UP000054408"/>
    </source>
</evidence>
<name>A0A0L0DTY1_THETB</name>
<evidence type="ECO:0000259" key="4">
    <source>
        <dbReference type="PROSITE" id="PS50238"/>
    </source>
</evidence>
<dbReference type="GeneID" id="25569589"/>
<organism evidence="5 6">
    <name type="scientific">Thecamonas trahens ATCC 50062</name>
    <dbReference type="NCBI Taxonomy" id="461836"/>
    <lineage>
        <taxon>Eukaryota</taxon>
        <taxon>Apusozoa</taxon>
        <taxon>Apusomonadida</taxon>
        <taxon>Apusomonadidae</taxon>
        <taxon>Thecamonas</taxon>
    </lineage>
</organism>
<feature type="compositionally biased region" description="Acidic residues" evidence="3">
    <location>
        <begin position="690"/>
        <end position="703"/>
    </location>
</feature>
<dbReference type="eggNOG" id="KOG4270">
    <property type="taxonomic scope" value="Eukaryota"/>
</dbReference>
<dbReference type="PANTHER" id="PTHR15228:SF25">
    <property type="entry name" value="F-BAR DOMAIN-CONTAINING PROTEIN"/>
    <property type="match status" value="1"/>
</dbReference>
<dbReference type="RefSeq" id="XP_013761480.1">
    <property type="nucleotide sequence ID" value="XM_013906026.1"/>
</dbReference>
<dbReference type="GO" id="GO:0005096">
    <property type="term" value="F:GTPase activator activity"/>
    <property type="evidence" value="ECO:0007669"/>
    <property type="project" value="UniProtKB-KW"/>
</dbReference>
<gene>
    <name evidence="5" type="ORF">AMSG_11674</name>
</gene>
<keyword evidence="1" id="KW-0343">GTPase activation</keyword>
<evidence type="ECO:0000256" key="2">
    <source>
        <dbReference type="SAM" id="Coils"/>
    </source>
</evidence>
<feature type="region of interest" description="Disordered" evidence="3">
    <location>
        <begin position="686"/>
        <end position="723"/>
    </location>
</feature>
<dbReference type="eggNOG" id="KOG1453">
    <property type="taxonomic scope" value="Eukaryota"/>
</dbReference>
<dbReference type="PANTHER" id="PTHR15228">
    <property type="entry name" value="SPERMATHECAL PHYSIOLOGY VARIANT"/>
    <property type="match status" value="1"/>
</dbReference>
<dbReference type="Gene3D" id="1.10.555.10">
    <property type="entry name" value="Rho GTPase activation protein"/>
    <property type="match status" value="2"/>
</dbReference>
<reference evidence="5 6" key="1">
    <citation type="submission" date="2010-05" db="EMBL/GenBank/DDBJ databases">
        <title>The Genome Sequence of Thecamonas trahens ATCC 50062.</title>
        <authorList>
            <consortium name="The Broad Institute Genome Sequencing Platform"/>
            <person name="Russ C."/>
            <person name="Cuomo C."/>
            <person name="Shea T."/>
            <person name="Young S.K."/>
            <person name="Zeng Q."/>
            <person name="Koehrsen M."/>
            <person name="Haas B."/>
            <person name="Borodovsky M."/>
            <person name="Guigo R."/>
            <person name="Alvarado L."/>
            <person name="Berlin A."/>
            <person name="Bochicchio J."/>
            <person name="Borenstein D."/>
            <person name="Chapman S."/>
            <person name="Chen Z."/>
            <person name="Freedman E."/>
            <person name="Gellesch M."/>
            <person name="Goldberg J."/>
            <person name="Griggs A."/>
            <person name="Gujja S."/>
            <person name="Heilman E."/>
            <person name="Heiman D."/>
            <person name="Hepburn T."/>
            <person name="Howarth C."/>
            <person name="Jen D."/>
            <person name="Larson L."/>
            <person name="Mehta T."/>
            <person name="Park D."/>
            <person name="Pearson M."/>
            <person name="Roberts A."/>
            <person name="Saif S."/>
            <person name="Shenoy N."/>
            <person name="Sisk P."/>
            <person name="Stolte C."/>
            <person name="Sykes S."/>
            <person name="Thomson T."/>
            <person name="Walk T."/>
            <person name="White J."/>
            <person name="Yandava C."/>
            <person name="Burger G."/>
            <person name="Gray M.W."/>
            <person name="Holland P.W.H."/>
            <person name="King N."/>
            <person name="Lang F.B.F."/>
            <person name="Roger A.J."/>
            <person name="Ruiz-Trillo I."/>
            <person name="Lander E."/>
            <person name="Nusbaum C."/>
        </authorList>
    </citation>
    <scope>NUCLEOTIDE SEQUENCE [LARGE SCALE GENOMIC DNA]</scope>
    <source>
        <strain evidence="5 6">ATCC 50062</strain>
    </source>
</reference>
<keyword evidence="2" id="KW-0175">Coiled coil</keyword>
<feature type="region of interest" description="Disordered" evidence="3">
    <location>
        <begin position="82"/>
        <end position="113"/>
    </location>
</feature>
<dbReference type="InterPro" id="IPR051025">
    <property type="entry name" value="RhoGAP"/>
</dbReference>
<dbReference type="AlphaFoldDB" id="A0A0L0DTY1"/>
<evidence type="ECO:0000256" key="3">
    <source>
        <dbReference type="SAM" id="MobiDB-lite"/>
    </source>
</evidence>
<accession>A0A0L0DTY1</accession>
<dbReference type="InterPro" id="IPR027267">
    <property type="entry name" value="AH/BAR_dom_sf"/>
</dbReference>
<dbReference type="Gene3D" id="1.20.1270.60">
    <property type="entry name" value="Arfaptin homology (AH) domain/BAR domain"/>
    <property type="match status" value="1"/>
</dbReference>
<evidence type="ECO:0000313" key="5">
    <source>
        <dbReference type="EMBL" id="KNC55652.1"/>
    </source>
</evidence>
<sequence>MNKYVWTWAETQTPELEDIMRRVIELEDAVVDKLENMKKRREGLTQMLLDILEQEKVYDDVCKEHQSAISTTEKARKKLTKAQKKGVAVPEAQDEVRTAEAAQSRASKDEDDKQVEVKKFKNARLKTGYAVYCKQMAKLMHEAAQLFEDQREIIATIPDVQGCKNGEWILGDPVPSFVFGKSLASIYDREHCEIPYVLRSIVSYLDAKEAHLMEGIFRLSGATSEVDKLHELFDRGEEFELADECTDEYAAAALIKAWLRELPESLIPSSAYPSFMAALEKTTEDESVEVLRACVADLAPQRRAVLAFLLRYFHRVAKSFKSNKMSANNLAIVLGPNILRLPDLSPYEEMVAGQNVNDVTALLIKPAQAQAEAAAAAQAQAQAQAEAAAAAQAQAQAQAEAAAAAQRSELPESLIPSSAYPSFMAALEKTTEDESVDVLRACVADLAPQRRAVLAFLLRYFHRVAKSFKSNKMSANNLAIVLGPNILRLPDLSPYEEMVAGQNVNDVTALLIKRADVILGEDLGGDSSAGTKAEAEAAAAAQAEAEAAAAAQAQAQTEAAAAAQAQAQAEAAAAAQAQAQAEAAAAAQAQAEAEAEAAAAAQAQAEAAAAAQAQAQAQAEAAAAAQAQAQAQAEAAAAAQAQAQAEAAAAAQAQAQAEAAARAQSAEAVRAQAEAASAAAASAAAAALEMSDDEPPANDDATLDDLMSQLDDPDVASPAAAPPIASADINDALAELDSLGF</sequence>
<dbReference type="SMART" id="SM00324">
    <property type="entry name" value="RhoGAP"/>
    <property type="match status" value="2"/>
</dbReference>
<dbReference type="OrthoDB" id="185175at2759"/>
<feature type="coiled-coil region" evidence="2">
    <location>
        <begin position="538"/>
        <end position="658"/>
    </location>
</feature>
<protein>
    <recommendedName>
        <fullName evidence="4">Rho-GAP domain-containing protein</fullName>
    </recommendedName>
</protein>
<proteinExistence type="predicted"/>
<feature type="domain" description="Rho-GAP" evidence="4">
    <location>
        <begin position="181"/>
        <end position="371"/>
    </location>
</feature>
<dbReference type="Pfam" id="PF00620">
    <property type="entry name" value="RhoGAP"/>
    <property type="match status" value="2"/>
</dbReference>
<dbReference type="Proteomes" id="UP000054408">
    <property type="component" value="Unassembled WGS sequence"/>
</dbReference>
<dbReference type="EMBL" id="GL349439">
    <property type="protein sequence ID" value="KNC55652.1"/>
    <property type="molecule type" value="Genomic_DNA"/>
</dbReference>
<dbReference type="CDD" id="cd00159">
    <property type="entry name" value="RhoGAP"/>
    <property type="match status" value="2"/>
</dbReference>
<dbReference type="SUPFAM" id="SSF48350">
    <property type="entry name" value="GTPase activation domain, GAP"/>
    <property type="match status" value="2"/>
</dbReference>
<dbReference type="InterPro" id="IPR008936">
    <property type="entry name" value="Rho_GTPase_activation_prot"/>
</dbReference>
<dbReference type="STRING" id="461836.A0A0L0DTY1"/>
<feature type="domain" description="Rho-GAP" evidence="4">
    <location>
        <begin position="409"/>
        <end position="519"/>
    </location>
</feature>
<keyword evidence="6" id="KW-1185">Reference proteome</keyword>
<dbReference type="PROSITE" id="PS50238">
    <property type="entry name" value="RHOGAP"/>
    <property type="match status" value="2"/>
</dbReference>
<dbReference type="GO" id="GO:0007165">
    <property type="term" value="P:signal transduction"/>
    <property type="evidence" value="ECO:0007669"/>
    <property type="project" value="InterPro"/>
</dbReference>